<reference evidence="2 3" key="1">
    <citation type="journal article" date="2020" name="Int. J. Syst. Evol. Microbiol.">
        <title>Paraburkholderia madseniana sp. nov., a phenolic acid-degrading bacterium isolated from acidic forest soil.</title>
        <authorList>
            <person name="Wilhelm R.C."/>
            <person name="Murphy S.J.L."/>
            <person name="Feriancek N.M."/>
            <person name="Karasz D.C."/>
            <person name="DeRito C.M."/>
            <person name="Newman J.D."/>
            <person name="Buckley D.H."/>
        </authorList>
    </citation>
    <scope>NUCLEOTIDE SEQUENCE [LARGE SCALE GENOMIC DNA]</scope>
    <source>
        <strain evidence="2 3">RP11</strain>
    </source>
</reference>
<dbReference type="RefSeq" id="WP_154558078.1">
    <property type="nucleotide sequence ID" value="NZ_JAMXWG010000002.1"/>
</dbReference>
<dbReference type="EMBL" id="VOSW01000002">
    <property type="protein sequence ID" value="KAE8761646.1"/>
    <property type="molecule type" value="Genomic_DNA"/>
</dbReference>
<evidence type="ECO:0000313" key="3">
    <source>
        <dbReference type="Proteomes" id="UP000463700"/>
    </source>
</evidence>
<accession>A0A6N6WM81</accession>
<sequence length="207" mass="23323">MPDDRLRVAVRHVSVIRECPDGFRGFTLDDVCVCKLLKGFLPLILKGIQNFLASEPVCHIVKSNFTMQMFLRRTRAPHIIDPIGCSSSATSAVSSTSSFGGLNPNRSFGFFFAHGFDLTNPRFGASGKGKWPNPGAGSPDFSPKPPQALTPRDKFLYNSELFRIRARGGRTRESLHAPRCAHYKQEKIHWAQQFFWIDHEDVFRKSP</sequence>
<dbReference type="AlphaFoldDB" id="A0A6N6WM81"/>
<evidence type="ECO:0000313" key="2">
    <source>
        <dbReference type="EMBL" id="KAE8761646.1"/>
    </source>
</evidence>
<dbReference type="OrthoDB" id="9822864at2"/>
<gene>
    <name evidence="2" type="ORF">FSO04_01755</name>
</gene>
<comment type="caution">
    <text evidence="2">The sequence shown here is derived from an EMBL/GenBank/DDBJ whole genome shotgun (WGS) entry which is preliminary data.</text>
</comment>
<proteinExistence type="predicted"/>
<evidence type="ECO:0000256" key="1">
    <source>
        <dbReference type="SAM" id="MobiDB-lite"/>
    </source>
</evidence>
<protein>
    <submittedName>
        <fullName evidence="2">Uncharacterized protein</fullName>
    </submittedName>
</protein>
<feature type="region of interest" description="Disordered" evidence="1">
    <location>
        <begin position="127"/>
        <end position="150"/>
    </location>
</feature>
<organism evidence="2 3">
    <name type="scientific">Paraburkholderia madseniana</name>
    <dbReference type="NCBI Taxonomy" id="2599607"/>
    <lineage>
        <taxon>Bacteria</taxon>
        <taxon>Pseudomonadati</taxon>
        <taxon>Pseudomonadota</taxon>
        <taxon>Betaproteobacteria</taxon>
        <taxon>Burkholderiales</taxon>
        <taxon>Burkholderiaceae</taxon>
        <taxon>Paraburkholderia</taxon>
    </lineage>
</organism>
<dbReference type="Proteomes" id="UP000463700">
    <property type="component" value="Unassembled WGS sequence"/>
</dbReference>
<name>A0A6N6WM81_9BURK</name>